<gene>
    <name evidence="3" type="ORF">FCC1311_069792</name>
</gene>
<dbReference type="AlphaFoldDB" id="A0A2R5GKB3"/>
<accession>A0A2R5GKB3</accession>
<dbReference type="GO" id="GO:0070475">
    <property type="term" value="P:rRNA base methylation"/>
    <property type="evidence" value="ECO:0007669"/>
    <property type="project" value="TreeGrafter"/>
</dbReference>
<dbReference type="InterPro" id="IPR029063">
    <property type="entry name" value="SAM-dependent_MTases_sf"/>
</dbReference>
<reference evidence="3 4" key="1">
    <citation type="submission" date="2017-12" db="EMBL/GenBank/DDBJ databases">
        <title>Sequencing, de novo assembly and annotation of complete genome of a new Thraustochytrid species, strain FCC1311.</title>
        <authorList>
            <person name="Sedici K."/>
            <person name="Godart F."/>
            <person name="Aiese Cigliano R."/>
            <person name="Sanseverino W."/>
            <person name="Barakat M."/>
            <person name="Ortet P."/>
            <person name="Marechal E."/>
            <person name="Cagnac O."/>
            <person name="Amato A."/>
        </authorList>
    </citation>
    <scope>NUCLEOTIDE SEQUENCE [LARGE SCALE GENOMIC DNA]</scope>
</reference>
<dbReference type="SUPFAM" id="SSF53335">
    <property type="entry name" value="S-adenosyl-L-methionine-dependent methyltransferases"/>
    <property type="match status" value="1"/>
</dbReference>
<comment type="caution">
    <text evidence="3">The sequence shown here is derived from an EMBL/GenBank/DDBJ whole genome shotgun (WGS) entry which is preliminary data.</text>
</comment>
<dbReference type="InParanoid" id="A0A2R5GKB3"/>
<dbReference type="Proteomes" id="UP000241890">
    <property type="component" value="Unassembled WGS sequence"/>
</dbReference>
<evidence type="ECO:0000313" key="3">
    <source>
        <dbReference type="EMBL" id="GBG30759.1"/>
    </source>
</evidence>
<dbReference type="CDD" id="cd02440">
    <property type="entry name" value="AdoMet_MTases"/>
    <property type="match status" value="1"/>
</dbReference>
<protein>
    <submittedName>
        <fullName evidence="3">U6 small nuclear RNA adenine-43-N6-methyltransferase</fullName>
    </submittedName>
</protein>
<evidence type="ECO:0000256" key="1">
    <source>
        <dbReference type="ARBA" id="ARBA00022603"/>
    </source>
</evidence>
<dbReference type="Pfam" id="PF05971">
    <property type="entry name" value="Methyltransf_10"/>
    <property type="match status" value="1"/>
</dbReference>
<dbReference type="PANTHER" id="PTHR13393:SF0">
    <property type="entry name" value="RNA N6-ADENOSINE-METHYLTRANSFERASE METTL16"/>
    <property type="match status" value="1"/>
</dbReference>
<evidence type="ECO:0000313" key="4">
    <source>
        <dbReference type="Proteomes" id="UP000241890"/>
    </source>
</evidence>
<dbReference type="EMBL" id="BEYU01000084">
    <property type="protein sequence ID" value="GBG30759.1"/>
    <property type="molecule type" value="Genomic_DNA"/>
</dbReference>
<organism evidence="3 4">
    <name type="scientific">Hondaea fermentalgiana</name>
    <dbReference type="NCBI Taxonomy" id="2315210"/>
    <lineage>
        <taxon>Eukaryota</taxon>
        <taxon>Sar</taxon>
        <taxon>Stramenopiles</taxon>
        <taxon>Bigyra</taxon>
        <taxon>Labyrinthulomycetes</taxon>
        <taxon>Thraustochytrida</taxon>
        <taxon>Thraustochytriidae</taxon>
        <taxon>Hondaea</taxon>
    </lineage>
</organism>
<dbReference type="InterPro" id="IPR010286">
    <property type="entry name" value="METTL16/RlmF"/>
</dbReference>
<feature type="non-terminal residue" evidence="3">
    <location>
        <position position="1"/>
    </location>
</feature>
<name>A0A2R5GKB3_9STRA</name>
<evidence type="ECO:0000256" key="2">
    <source>
        <dbReference type="ARBA" id="ARBA00022679"/>
    </source>
</evidence>
<dbReference type="OrthoDB" id="514248at2759"/>
<sequence>RDDAAEAVARGLLEADFGIAWSASKDSVFLTPAVPRSVNYLEWVQDLLCAAAAATPSPATERETIIDVGTGASCILPLIGCGSAKANRGRAWRFIGTEIDPRAVQHAEHLVRANGLGHRITVTKVSPGTYLAGALTPALDTVPGPVASVCNPPFFATYRTVAQTSGAKQARLVSQTAPAEADFRGTENEKSFALGGELPFFKAMVQEMVQSEKVRARMTWATCMFGHKASIEGAIDFLEQQLDMPVAVAATWLVQGRKLRWALAWSFNPALVRLKARSSLPNAKETATSDADCALFFTLAAARDRIERSPHKQHPSLEFESPVDLLETQTRLDDFWGAHSWQVQKHCLENNTSGYRARIVICQDNALCLCIAVLISAQRNVRLAVLLAPHGDEAASHNLMQRIRTDVIRQSRFWKRRARKQGQDDPHQE</sequence>
<keyword evidence="2 3" id="KW-0808">Transferase</keyword>
<keyword evidence="4" id="KW-1185">Reference proteome</keyword>
<proteinExistence type="predicted"/>
<keyword evidence="1 3" id="KW-0489">Methyltransferase</keyword>
<dbReference type="Gene3D" id="3.40.50.150">
    <property type="entry name" value="Vaccinia Virus protein VP39"/>
    <property type="match status" value="1"/>
</dbReference>
<dbReference type="GO" id="GO:0008168">
    <property type="term" value="F:methyltransferase activity"/>
    <property type="evidence" value="ECO:0007669"/>
    <property type="project" value="UniProtKB-KW"/>
</dbReference>
<dbReference type="PANTHER" id="PTHR13393">
    <property type="entry name" value="SAM-DEPENDENT METHYLTRANSFERASE"/>
    <property type="match status" value="1"/>
</dbReference>